<dbReference type="GO" id="GO:0003682">
    <property type="term" value="F:chromatin binding"/>
    <property type="evidence" value="ECO:0007669"/>
    <property type="project" value="TreeGrafter"/>
</dbReference>
<accession>A0AA41VJ88</accession>
<dbReference type="PANTHER" id="PTHR21704">
    <property type="entry name" value="NIPPED-B-LIKE PROTEIN DELANGIN SCC2-RELATED"/>
    <property type="match status" value="1"/>
</dbReference>
<organism evidence="1 2">
    <name type="scientific">Papaver nudicaule</name>
    <name type="common">Iceland poppy</name>
    <dbReference type="NCBI Taxonomy" id="74823"/>
    <lineage>
        <taxon>Eukaryota</taxon>
        <taxon>Viridiplantae</taxon>
        <taxon>Streptophyta</taxon>
        <taxon>Embryophyta</taxon>
        <taxon>Tracheophyta</taxon>
        <taxon>Spermatophyta</taxon>
        <taxon>Magnoliopsida</taxon>
        <taxon>Ranunculales</taxon>
        <taxon>Papaveraceae</taxon>
        <taxon>Papaveroideae</taxon>
        <taxon>Papaver</taxon>
    </lineage>
</organism>
<dbReference type="SUPFAM" id="SSF48371">
    <property type="entry name" value="ARM repeat"/>
    <property type="match status" value="1"/>
</dbReference>
<dbReference type="GO" id="GO:0034087">
    <property type="term" value="P:establishment of mitotic sister chromatid cohesion"/>
    <property type="evidence" value="ECO:0007669"/>
    <property type="project" value="TreeGrafter"/>
</dbReference>
<dbReference type="PANTHER" id="PTHR21704:SF18">
    <property type="entry name" value="NIPPED-B-LIKE PROTEIN"/>
    <property type="match status" value="1"/>
</dbReference>
<comment type="caution">
    <text evidence="1">The sequence shown here is derived from an EMBL/GenBank/DDBJ whole genome shotgun (WGS) entry which is preliminary data.</text>
</comment>
<dbReference type="Pfam" id="PF12765">
    <property type="entry name" value="Cohesin_HEAT"/>
    <property type="match status" value="1"/>
</dbReference>
<name>A0AA41VJ88_PAPNU</name>
<dbReference type="GO" id="GO:0140588">
    <property type="term" value="P:chromatin looping"/>
    <property type="evidence" value="ECO:0007669"/>
    <property type="project" value="InterPro"/>
</dbReference>
<dbReference type="InterPro" id="IPR016024">
    <property type="entry name" value="ARM-type_fold"/>
</dbReference>
<dbReference type="AlphaFoldDB" id="A0AA41VJ88"/>
<reference evidence="1" key="1">
    <citation type="submission" date="2022-03" db="EMBL/GenBank/DDBJ databases">
        <title>A functionally conserved STORR gene fusion in Papaver species that diverged 16.8 million years ago.</title>
        <authorList>
            <person name="Catania T."/>
        </authorList>
    </citation>
    <scope>NUCLEOTIDE SEQUENCE</scope>
    <source>
        <strain evidence="1">S-191538</strain>
    </source>
</reference>
<sequence>MEIVQQMLLNYMQGAGSTDDAHLYARWFYLCLWYKDDPKSQEKLFYYLARLQLTSTVVSSFLTRESAKKISLAFGQKNSFSRGFDKILCMLLASLRENSPVIRAKALRAVSLIVEADPEVLCEKRVQSAVEGRFCDSAISVREAALELVGRHIASHPDVGLK</sequence>
<dbReference type="Proteomes" id="UP001177140">
    <property type="component" value="Unassembled WGS sequence"/>
</dbReference>
<dbReference type="GO" id="GO:0090694">
    <property type="term" value="C:Scc2-Scc4 cohesin loading complex"/>
    <property type="evidence" value="ECO:0007669"/>
    <property type="project" value="TreeGrafter"/>
</dbReference>
<dbReference type="InterPro" id="IPR033031">
    <property type="entry name" value="Scc2/Nipped-B"/>
</dbReference>
<dbReference type="GO" id="GO:1990414">
    <property type="term" value="P:replication-born double-strand break repair via sister chromatid exchange"/>
    <property type="evidence" value="ECO:0007669"/>
    <property type="project" value="TreeGrafter"/>
</dbReference>
<feature type="non-terminal residue" evidence="1">
    <location>
        <position position="1"/>
    </location>
</feature>
<dbReference type="InterPro" id="IPR026003">
    <property type="entry name" value="Cohesin_HEAT"/>
</dbReference>
<dbReference type="EMBL" id="JAJJMA010232496">
    <property type="protein sequence ID" value="MCL7042205.1"/>
    <property type="molecule type" value="Genomic_DNA"/>
</dbReference>
<dbReference type="GO" id="GO:0061775">
    <property type="term" value="F:cohesin loader activity"/>
    <property type="evidence" value="ECO:0007669"/>
    <property type="project" value="InterPro"/>
</dbReference>
<dbReference type="GO" id="GO:0010468">
    <property type="term" value="P:regulation of gene expression"/>
    <property type="evidence" value="ECO:0007669"/>
    <property type="project" value="InterPro"/>
</dbReference>
<dbReference type="GO" id="GO:0071169">
    <property type="term" value="P:establishment of protein localization to chromatin"/>
    <property type="evidence" value="ECO:0007669"/>
    <property type="project" value="TreeGrafter"/>
</dbReference>
<proteinExistence type="predicted"/>
<evidence type="ECO:0000313" key="1">
    <source>
        <dbReference type="EMBL" id="MCL7042205.1"/>
    </source>
</evidence>
<evidence type="ECO:0000313" key="2">
    <source>
        <dbReference type="Proteomes" id="UP001177140"/>
    </source>
</evidence>
<dbReference type="InterPro" id="IPR011989">
    <property type="entry name" value="ARM-like"/>
</dbReference>
<gene>
    <name evidence="1" type="ORF">MKW94_022420</name>
</gene>
<dbReference type="Gene3D" id="1.25.10.10">
    <property type="entry name" value="Leucine-rich Repeat Variant"/>
    <property type="match status" value="1"/>
</dbReference>
<keyword evidence="2" id="KW-1185">Reference proteome</keyword>
<protein>
    <submittedName>
        <fullName evidence="1">Uncharacterized protein</fullName>
    </submittedName>
</protein>